<dbReference type="VEuPathDB" id="FungiDB:BO97DRAFT_413237"/>
<keyword evidence="3" id="KW-1185">Reference proteome</keyword>
<sequence length="173" mass="19243">MEAVNRSKETRGMKQMMGGKRGGGGGKRYDLMRRSKEEEGGRIDALRVFASVALRTSGGGWEPSLAMLSLDQPCPATIHHVVVTAPLAAFDCSNYRSRKISTDNKSNPAYQALSDRRTCKIESGPWNELTVWSTRQGNAEITCAIGKKWYLPYSISMISRYLETPVVYDKIMS</sequence>
<evidence type="ECO:0000256" key="1">
    <source>
        <dbReference type="SAM" id="MobiDB-lite"/>
    </source>
</evidence>
<dbReference type="Proteomes" id="UP000248961">
    <property type="component" value="Unassembled WGS sequence"/>
</dbReference>
<accession>A0A395I1H0</accession>
<dbReference type="EMBL" id="KZ824278">
    <property type="protein sequence ID" value="RAL13646.1"/>
    <property type="molecule type" value="Genomic_DNA"/>
</dbReference>
<feature type="compositionally biased region" description="Basic and acidic residues" evidence="1">
    <location>
        <begin position="1"/>
        <end position="12"/>
    </location>
</feature>
<evidence type="ECO:0000313" key="3">
    <source>
        <dbReference type="Proteomes" id="UP000248961"/>
    </source>
</evidence>
<evidence type="ECO:0000313" key="2">
    <source>
        <dbReference type="EMBL" id="RAL13646.1"/>
    </source>
</evidence>
<organism evidence="2 3">
    <name type="scientific">Aspergillus homomorphus (strain CBS 101889)</name>
    <dbReference type="NCBI Taxonomy" id="1450537"/>
    <lineage>
        <taxon>Eukaryota</taxon>
        <taxon>Fungi</taxon>
        <taxon>Dikarya</taxon>
        <taxon>Ascomycota</taxon>
        <taxon>Pezizomycotina</taxon>
        <taxon>Eurotiomycetes</taxon>
        <taxon>Eurotiomycetidae</taxon>
        <taxon>Eurotiales</taxon>
        <taxon>Aspergillaceae</taxon>
        <taxon>Aspergillus</taxon>
        <taxon>Aspergillus subgen. Circumdati</taxon>
    </lineage>
</organism>
<gene>
    <name evidence="2" type="ORF">BO97DRAFT_413237</name>
</gene>
<name>A0A395I1H0_ASPHC</name>
<reference evidence="2 3" key="1">
    <citation type="submission" date="2018-02" db="EMBL/GenBank/DDBJ databases">
        <title>The genomes of Aspergillus section Nigri reveals drivers in fungal speciation.</title>
        <authorList>
            <consortium name="DOE Joint Genome Institute"/>
            <person name="Vesth T.C."/>
            <person name="Nybo J."/>
            <person name="Theobald S."/>
            <person name="Brandl J."/>
            <person name="Frisvad J.C."/>
            <person name="Nielsen K.F."/>
            <person name="Lyhne E.K."/>
            <person name="Kogle M.E."/>
            <person name="Kuo A."/>
            <person name="Riley R."/>
            <person name="Clum A."/>
            <person name="Nolan M."/>
            <person name="Lipzen A."/>
            <person name="Salamov A."/>
            <person name="Henrissat B."/>
            <person name="Wiebenga A."/>
            <person name="De vries R.P."/>
            <person name="Grigoriev I.V."/>
            <person name="Mortensen U.H."/>
            <person name="Andersen M.R."/>
            <person name="Baker S.E."/>
        </authorList>
    </citation>
    <scope>NUCLEOTIDE SEQUENCE [LARGE SCALE GENOMIC DNA]</scope>
    <source>
        <strain evidence="2 3">CBS 101889</strain>
    </source>
</reference>
<feature type="region of interest" description="Disordered" evidence="1">
    <location>
        <begin position="1"/>
        <end position="29"/>
    </location>
</feature>
<dbReference type="RefSeq" id="XP_025552800.1">
    <property type="nucleotide sequence ID" value="XM_025696276.1"/>
</dbReference>
<dbReference type="GeneID" id="37200565"/>
<proteinExistence type="predicted"/>
<protein>
    <submittedName>
        <fullName evidence="2">Uncharacterized protein</fullName>
    </submittedName>
</protein>
<dbReference type="AlphaFoldDB" id="A0A395I1H0"/>